<feature type="compositionally biased region" description="Basic and acidic residues" evidence="1">
    <location>
        <begin position="54"/>
        <end position="69"/>
    </location>
</feature>
<feature type="non-terminal residue" evidence="2">
    <location>
        <position position="1"/>
    </location>
</feature>
<feature type="non-terminal residue" evidence="2">
    <location>
        <position position="92"/>
    </location>
</feature>
<evidence type="ECO:0000313" key="2">
    <source>
        <dbReference type="EMBL" id="CAA9548483.1"/>
    </source>
</evidence>
<sequence length="92" mass="10453">VPRHPGPARRVGRPRAQHRQGGGLRRAAQRQRRPARRGPGQRRRRRLGPHPRRLRDVEDRRAGGRRDAQVPRAPGRPLPGGAGRAARERDRV</sequence>
<reference evidence="2" key="1">
    <citation type="submission" date="2020-02" db="EMBL/GenBank/DDBJ databases">
        <authorList>
            <person name="Meier V. D."/>
        </authorList>
    </citation>
    <scope>NUCLEOTIDE SEQUENCE</scope>
    <source>
        <strain evidence="2">AVDCRST_MAG79</strain>
    </source>
</reference>
<feature type="compositionally biased region" description="Basic residues" evidence="1">
    <location>
        <begin position="27"/>
        <end position="53"/>
    </location>
</feature>
<gene>
    <name evidence="2" type="ORF">AVDCRST_MAG79-2502</name>
</gene>
<evidence type="ECO:0000256" key="1">
    <source>
        <dbReference type="SAM" id="MobiDB-lite"/>
    </source>
</evidence>
<protein>
    <submittedName>
        <fullName evidence="2">[NiFe] hydrogenase metallocenter assembly protein HypC</fullName>
    </submittedName>
</protein>
<feature type="compositionally biased region" description="Basic residues" evidence="1">
    <location>
        <begin position="1"/>
        <end position="18"/>
    </location>
</feature>
<proteinExistence type="predicted"/>
<accession>A0A6J4UFV1</accession>
<feature type="region of interest" description="Disordered" evidence="1">
    <location>
        <begin position="1"/>
        <end position="92"/>
    </location>
</feature>
<name>A0A6J4UFV1_9ACTN</name>
<organism evidence="2">
    <name type="scientific">uncultured Thermoleophilia bacterium</name>
    <dbReference type="NCBI Taxonomy" id="1497501"/>
    <lineage>
        <taxon>Bacteria</taxon>
        <taxon>Bacillati</taxon>
        <taxon>Actinomycetota</taxon>
        <taxon>Thermoleophilia</taxon>
        <taxon>environmental samples</taxon>
    </lineage>
</organism>
<dbReference type="AlphaFoldDB" id="A0A6J4UFV1"/>
<dbReference type="EMBL" id="CADCWC010000380">
    <property type="protein sequence ID" value="CAA9548483.1"/>
    <property type="molecule type" value="Genomic_DNA"/>
</dbReference>